<sequence length="213" mass="23139">MVDDSWVRDVSGSPFIRPIVAGDDLNMLQGDLYTIDPNNTSGTKSYQIVETLTGSVFASEHAKVEFKGLFGGSEKTFMDFTGASNDFNTYAQNWIHTNTTAAISVLEHKVNLNTEGGDGFYFNRVTGKNDAGTPADTVYYRDRAIIGSNTAGSEHGIHAFDVMESGSLIEYLQLNGLTGHTNFRSLQYNFHSVTALDSVQLVAASQQDAAFGL</sequence>
<gene>
    <name evidence="1" type="ORF">LCGC14_2901300</name>
</gene>
<protein>
    <submittedName>
        <fullName evidence="1">Uncharacterized protein</fullName>
    </submittedName>
</protein>
<evidence type="ECO:0000313" key="1">
    <source>
        <dbReference type="EMBL" id="KKK72696.1"/>
    </source>
</evidence>
<dbReference type="AlphaFoldDB" id="A0A0F9AKG6"/>
<organism evidence="1">
    <name type="scientific">marine sediment metagenome</name>
    <dbReference type="NCBI Taxonomy" id="412755"/>
    <lineage>
        <taxon>unclassified sequences</taxon>
        <taxon>metagenomes</taxon>
        <taxon>ecological metagenomes</taxon>
    </lineage>
</organism>
<proteinExistence type="predicted"/>
<accession>A0A0F9AKG6</accession>
<reference evidence="1" key="1">
    <citation type="journal article" date="2015" name="Nature">
        <title>Complex archaea that bridge the gap between prokaryotes and eukaryotes.</title>
        <authorList>
            <person name="Spang A."/>
            <person name="Saw J.H."/>
            <person name="Jorgensen S.L."/>
            <person name="Zaremba-Niedzwiedzka K."/>
            <person name="Martijn J."/>
            <person name="Lind A.E."/>
            <person name="van Eijk R."/>
            <person name="Schleper C."/>
            <person name="Guy L."/>
            <person name="Ettema T.J."/>
        </authorList>
    </citation>
    <scope>NUCLEOTIDE SEQUENCE</scope>
</reference>
<comment type="caution">
    <text evidence="1">The sequence shown here is derived from an EMBL/GenBank/DDBJ whole genome shotgun (WGS) entry which is preliminary data.</text>
</comment>
<feature type="non-terminal residue" evidence="1">
    <location>
        <position position="213"/>
    </location>
</feature>
<name>A0A0F9AKG6_9ZZZZ</name>
<dbReference type="EMBL" id="LAZR01057130">
    <property type="protein sequence ID" value="KKK72696.1"/>
    <property type="molecule type" value="Genomic_DNA"/>
</dbReference>